<dbReference type="NCBIfam" id="NF003591">
    <property type="entry name" value="PRK05254.1-4"/>
    <property type="match status" value="1"/>
</dbReference>
<keyword evidence="9" id="KW-0963">Cytoplasm</keyword>
<dbReference type="InterPro" id="IPR005122">
    <property type="entry name" value="Uracil-DNA_glycosylase-like"/>
</dbReference>
<sequence length="231" mass="26092">MMEIEISLDNIKIHPSWKEVLKEEFLSPYFLEIKKQYLLAKKSGAILYPPAPLLFNAFNLTPFDKVKVVLLGQDPYHNENQAMGLSFSVPKGIIPPPSLKNIYKELWQDLQIPISNSGDLSPWAKEGVLLLNSILSVEKNKPGSHKDFGWQTFSDSVIQCISQKKENIVFLLWGNYAKSKKSLIDSTKHLILEATHPSPLAGNKFLGCKHFSKTNAYLISKNISPINWSIV</sequence>
<dbReference type="PANTHER" id="PTHR11264:SF0">
    <property type="entry name" value="URACIL-DNA GLYCOSYLASE"/>
    <property type="match status" value="1"/>
</dbReference>
<keyword evidence="7 9" id="KW-0378">Hydrolase</keyword>
<comment type="similarity">
    <text evidence="3 9 11">Belongs to the uracil-DNA glycosylase (UDG) superfamily. UNG family.</text>
</comment>
<dbReference type="NCBIfam" id="NF003592">
    <property type="entry name" value="PRK05254.1-5"/>
    <property type="match status" value="1"/>
</dbReference>
<evidence type="ECO:0000256" key="3">
    <source>
        <dbReference type="ARBA" id="ARBA00008184"/>
    </source>
</evidence>
<comment type="function">
    <text evidence="2 9 11">Excises uracil residues from the DNA which can arise as a result of misincorporation of dUMP residues by DNA polymerase or due to deamination of cytosine.</text>
</comment>
<evidence type="ECO:0000256" key="7">
    <source>
        <dbReference type="ARBA" id="ARBA00022801"/>
    </source>
</evidence>
<gene>
    <name evidence="9" type="primary">ung</name>
    <name evidence="13" type="ORF">B6S12_07485</name>
</gene>
<dbReference type="GO" id="GO:0097510">
    <property type="term" value="P:base-excision repair, AP site formation via deaminated base removal"/>
    <property type="evidence" value="ECO:0007669"/>
    <property type="project" value="TreeGrafter"/>
</dbReference>
<dbReference type="NCBIfam" id="NF003589">
    <property type="entry name" value="PRK05254.1-2"/>
    <property type="match status" value="1"/>
</dbReference>
<protein>
    <recommendedName>
        <fullName evidence="5 9">Uracil-DNA glycosylase</fullName>
        <shortName evidence="9">UDG</shortName>
        <ecNumber evidence="4 9">3.2.2.27</ecNumber>
    </recommendedName>
</protein>
<dbReference type="OrthoDB" id="9804372at2"/>
<dbReference type="SMART" id="SM00987">
    <property type="entry name" value="UreE_C"/>
    <property type="match status" value="1"/>
</dbReference>
<evidence type="ECO:0000256" key="8">
    <source>
        <dbReference type="ARBA" id="ARBA00023204"/>
    </source>
</evidence>
<dbReference type="PROSITE" id="PS00130">
    <property type="entry name" value="U_DNA_GLYCOSYLASE"/>
    <property type="match status" value="1"/>
</dbReference>
<dbReference type="AlphaFoldDB" id="A0A2W6MUX7"/>
<evidence type="ECO:0000256" key="1">
    <source>
        <dbReference type="ARBA" id="ARBA00001400"/>
    </source>
</evidence>
<dbReference type="InterPro" id="IPR018085">
    <property type="entry name" value="Ura-DNA_Glyclase_AS"/>
</dbReference>
<evidence type="ECO:0000256" key="6">
    <source>
        <dbReference type="ARBA" id="ARBA00022763"/>
    </source>
</evidence>
<organism evidence="13 14">
    <name type="scientific">Helicobacter valdiviensis</name>
    <dbReference type="NCBI Taxonomy" id="1458358"/>
    <lineage>
        <taxon>Bacteria</taxon>
        <taxon>Pseudomonadati</taxon>
        <taxon>Campylobacterota</taxon>
        <taxon>Epsilonproteobacteria</taxon>
        <taxon>Campylobacterales</taxon>
        <taxon>Helicobacteraceae</taxon>
        <taxon>Helicobacter</taxon>
    </lineage>
</organism>
<keyword evidence="6 9" id="KW-0227">DNA damage</keyword>
<dbReference type="Gene3D" id="3.40.470.10">
    <property type="entry name" value="Uracil-DNA glycosylase-like domain"/>
    <property type="match status" value="1"/>
</dbReference>
<feature type="domain" description="Uracil-DNA glycosylase-like" evidence="12">
    <location>
        <begin position="59"/>
        <end position="218"/>
    </location>
</feature>
<keyword evidence="14" id="KW-1185">Reference proteome</keyword>
<keyword evidence="8 9" id="KW-0234">DNA repair</keyword>
<dbReference type="HAMAP" id="MF_00148">
    <property type="entry name" value="UDG"/>
    <property type="match status" value="1"/>
</dbReference>
<dbReference type="FunFam" id="3.40.470.10:FF:000001">
    <property type="entry name" value="Uracil-DNA glycosylase"/>
    <property type="match status" value="1"/>
</dbReference>
<evidence type="ECO:0000259" key="12">
    <source>
        <dbReference type="SMART" id="SM00986"/>
    </source>
</evidence>
<dbReference type="EMBL" id="NBIU01000022">
    <property type="protein sequence ID" value="PZT47761.1"/>
    <property type="molecule type" value="Genomic_DNA"/>
</dbReference>
<evidence type="ECO:0000256" key="10">
    <source>
        <dbReference type="PROSITE-ProRule" id="PRU10072"/>
    </source>
</evidence>
<evidence type="ECO:0000256" key="9">
    <source>
        <dbReference type="HAMAP-Rule" id="MF_00148"/>
    </source>
</evidence>
<dbReference type="SMART" id="SM00986">
    <property type="entry name" value="UDG"/>
    <property type="match status" value="1"/>
</dbReference>
<dbReference type="RefSeq" id="WP_111230180.1">
    <property type="nucleotide sequence ID" value="NZ_NBIU01000022.1"/>
</dbReference>
<dbReference type="NCBIfam" id="NF003588">
    <property type="entry name" value="PRK05254.1-1"/>
    <property type="match status" value="1"/>
</dbReference>
<dbReference type="InterPro" id="IPR002043">
    <property type="entry name" value="UDG_fam1"/>
</dbReference>
<proteinExistence type="inferred from homology"/>
<dbReference type="InterPro" id="IPR036895">
    <property type="entry name" value="Uracil-DNA_glycosylase-like_sf"/>
</dbReference>
<dbReference type="PANTHER" id="PTHR11264">
    <property type="entry name" value="URACIL-DNA GLYCOSYLASE"/>
    <property type="match status" value="1"/>
</dbReference>
<reference evidence="13 14" key="1">
    <citation type="submission" date="2017-03" db="EMBL/GenBank/DDBJ databases">
        <title>Genomic and clinical evidence uncovers the enterohepatic species Helicobacter valdiviensis as a potential human intestinal pathogen.</title>
        <authorList>
            <person name="Fresia P."/>
            <person name="Jara R."/>
            <person name="Sierra R."/>
            <person name="Ferres I."/>
            <person name="Greif G."/>
            <person name="Iraola G."/>
            <person name="Collado L."/>
        </authorList>
    </citation>
    <scope>NUCLEOTIDE SEQUENCE [LARGE SCALE GENOMIC DNA]</scope>
    <source>
        <strain evidence="13 14">WBE14</strain>
    </source>
</reference>
<evidence type="ECO:0000313" key="14">
    <source>
        <dbReference type="Proteomes" id="UP000249746"/>
    </source>
</evidence>
<comment type="caution">
    <text evidence="13">The sequence shown here is derived from an EMBL/GenBank/DDBJ whole genome shotgun (WGS) entry which is preliminary data.</text>
</comment>
<accession>A0A2W6MUX7</accession>
<feature type="active site" description="Proton acceptor" evidence="9 10">
    <location>
        <position position="74"/>
    </location>
</feature>
<dbReference type="EC" id="3.2.2.27" evidence="4 9"/>
<dbReference type="GO" id="GO:0005737">
    <property type="term" value="C:cytoplasm"/>
    <property type="evidence" value="ECO:0007669"/>
    <property type="project" value="UniProtKB-SubCell"/>
</dbReference>
<evidence type="ECO:0000256" key="4">
    <source>
        <dbReference type="ARBA" id="ARBA00012030"/>
    </source>
</evidence>
<dbReference type="SUPFAM" id="SSF52141">
    <property type="entry name" value="Uracil-DNA glycosylase-like"/>
    <property type="match status" value="1"/>
</dbReference>
<comment type="catalytic activity">
    <reaction evidence="1 9 11">
        <text>Hydrolyzes single-stranded DNA or mismatched double-stranded DNA and polynucleotides, releasing free uracil.</text>
        <dbReference type="EC" id="3.2.2.27"/>
    </reaction>
</comment>
<dbReference type="CDD" id="cd10027">
    <property type="entry name" value="UDG-F1-like"/>
    <property type="match status" value="1"/>
</dbReference>
<evidence type="ECO:0000256" key="11">
    <source>
        <dbReference type="RuleBase" id="RU003780"/>
    </source>
</evidence>
<dbReference type="Pfam" id="PF03167">
    <property type="entry name" value="UDG"/>
    <property type="match status" value="1"/>
</dbReference>
<dbReference type="NCBIfam" id="TIGR00628">
    <property type="entry name" value="ung"/>
    <property type="match status" value="1"/>
</dbReference>
<dbReference type="GO" id="GO:0004844">
    <property type="term" value="F:uracil DNA N-glycosylase activity"/>
    <property type="evidence" value="ECO:0007669"/>
    <property type="project" value="UniProtKB-UniRule"/>
</dbReference>
<dbReference type="Proteomes" id="UP000249746">
    <property type="component" value="Unassembled WGS sequence"/>
</dbReference>
<comment type="subcellular location">
    <subcellularLocation>
        <location evidence="9">Cytoplasm</location>
    </subcellularLocation>
</comment>
<evidence type="ECO:0000256" key="2">
    <source>
        <dbReference type="ARBA" id="ARBA00002631"/>
    </source>
</evidence>
<evidence type="ECO:0000313" key="13">
    <source>
        <dbReference type="EMBL" id="PZT47761.1"/>
    </source>
</evidence>
<evidence type="ECO:0000256" key="5">
    <source>
        <dbReference type="ARBA" id="ARBA00018429"/>
    </source>
</evidence>
<name>A0A2W6MUX7_9HELI</name>